<dbReference type="AlphaFoldDB" id="A0A494WSC1"/>
<dbReference type="GO" id="GO:0000155">
    <property type="term" value="F:phosphorelay sensor kinase activity"/>
    <property type="evidence" value="ECO:0007669"/>
    <property type="project" value="InterPro"/>
</dbReference>
<sequence length="378" mass="43627">MFDISALDRVIKDTLAAMENGKSQIFEIAEATQIECNRIQQELQQVIEELRKTIDQVDDLEIREKKARIHLMEVSRDFKRYREEDIKSAYEKAQNLQLRLSDLRNQEKMLRFRRDQLEINLRHMKTSLAKVESTLAHLSTAINYLSNNLQQVSLKVGELQQLHDLGVSIIRAQEEERKRVAREIHDGPAQMMANIVMRAEFCLKLLEIDPARLKEELNALRELVRQSLQDVRKIIFDLRPMVLDDLGLVAALKRYVADFREQYGIAAEFSFFGQDRRLPVSTEVTLFRIVQECLNNVRKHAAAHSVLIKMEVLPERVNLLVRDDGKGFDLEEVKNSSRPEGYGLINIRERAQLLNGSVQINTAPGRGTAVYVTVPLQE</sequence>
<dbReference type="Gene3D" id="1.20.5.1930">
    <property type="match status" value="1"/>
</dbReference>
<dbReference type="Pfam" id="PF02518">
    <property type="entry name" value="HATPase_c"/>
    <property type="match status" value="1"/>
</dbReference>
<comment type="caution">
    <text evidence="8">The sequence shown here is derived from an EMBL/GenBank/DDBJ whole genome shotgun (WGS) entry which is preliminary data.</text>
</comment>
<reference evidence="8 9" key="1">
    <citation type="submission" date="2018-10" db="EMBL/GenBank/DDBJ databases">
        <authorList>
            <person name="Grouzdev D.S."/>
            <person name="Krutkina M.S."/>
            <person name="Tourova T.P."/>
            <person name="Nazina T.N."/>
        </authorList>
    </citation>
    <scope>NUCLEOTIDE SEQUENCE [LARGE SCALE GENOMIC DNA]</scope>
    <source>
        <strain evidence="8 9">435</strain>
    </source>
</reference>
<dbReference type="GO" id="GO:0016020">
    <property type="term" value="C:membrane"/>
    <property type="evidence" value="ECO:0007669"/>
    <property type="project" value="InterPro"/>
</dbReference>
<name>A0A494WSC1_9FIRM</name>
<accession>A0A494WSC1</accession>
<dbReference type="GO" id="GO:0046983">
    <property type="term" value="F:protein dimerization activity"/>
    <property type="evidence" value="ECO:0007669"/>
    <property type="project" value="InterPro"/>
</dbReference>
<dbReference type="PIRSF" id="PIRSF003169">
    <property type="entry name" value="STHK_DegS"/>
    <property type="match status" value="1"/>
</dbReference>
<keyword evidence="4 8" id="KW-0418">Kinase</keyword>
<feature type="coiled-coil region" evidence="6">
    <location>
        <begin position="29"/>
        <end position="134"/>
    </location>
</feature>
<dbReference type="EC" id="2.7.13.3" evidence="2"/>
<dbReference type="Gene3D" id="3.30.565.10">
    <property type="entry name" value="Histidine kinase-like ATPase, C-terminal domain"/>
    <property type="match status" value="1"/>
</dbReference>
<organism evidence="8 9">
    <name type="scientific">Desulfofundulus salinus</name>
    <dbReference type="NCBI Taxonomy" id="2419843"/>
    <lineage>
        <taxon>Bacteria</taxon>
        <taxon>Bacillati</taxon>
        <taxon>Bacillota</taxon>
        <taxon>Clostridia</taxon>
        <taxon>Eubacteriales</taxon>
        <taxon>Peptococcaceae</taxon>
        <taxon>Desulfofundulus</taxon>
    </lineage>
</organism>
<feature type="domain" description="Histidine kinase" evidence="7">
    <location>
        <begin position="179"/>
        <end position="378"/>
    </location>
</feature>
<keyword evidence="6" id="KW-0175">Coiled coil</keyword>
<dbReference type="InterPro" id="IPR016381">
    <property type="entry name" value="Sig_transdc_His_kinase_DegS"/>
</dbReference>
<dbReference type="PANTHER" id="PTHR24421:SF55">
    <property type="entry name" value="SENSOR HISTIDINE KINASE YDFH"/>
    <property type="match status" value="1"/>
</dbReference>
<dbReference type="CDD" id="cd16917">
    <property type="entry name" value="HATPase_UhpB-NarQ-NarX-like"/>
    <property type="match status" value="1"/>
</dbReference>
<dbReference type="EMBL" id="RBWE01000001">
    <property type="protein sequence ID" value="RKO66176.1"/>
    <property type="molecule type" value="Genomic_DNA"/>
</dbReference>
<evidence type="ECO:0000313" key="9">
    <source>
        <dbReference type="Proteomes" id="UP000271256"/>
    </source>
</evidence>
<evidence type="ECO:0000256" key="1">
    <source>
        <dbReference type="ARBA" id="ARBA00000085"/>
    </source>
</evidence>
<evidence type="ECO:0000313" key="8">
    <source>
        <dbReference type="EMBL" id="RKO66176.1"/>
    </source>
</evidence>
<dbReference type="PROSITE" id="PS50109">
    <property type="entry name" value="HIS_KIN"/>
    <property type="match status" value="1"/>
</dbReference>
<dbReference type="InterPro" id="IPR005467">
    <property type="entry name" value="His_kinase_dom"/>
</dbReference>
<dbReference type="Pfam" id="PF07730">
    <property type="entry name" value="HisKA_3"/>
    <property type="match status" value="1"/>
</dbReference>
<dbReference type="InterPro" id="IPR008595">
    <property type="entry name" value="DegS"/>
</dbReference>
<dbReference type="SMART" id="SM00387">
    <property type="entry name" value="HATPase_c"/>
    <property type="match status" value="1"/>
</dbReference>
<keyword evidence="5" id="KW-0902">Two-component regulatory system</keyword>
<evidence type="ECO:0000259" key="7">
    <source>
        <dbReference type="PROSITE" id="PS50109"/>
    </source>
</evidence>
<evidence type="ECO:0000256" key="2">
    <source>
        <dbReference type="ARBA" id="ARBA00012438"/>
    </source>
</evidence>
<evidence type="ECO:0000256" key="5">
    <source>
        <dbReference type="ARBA" id="ARBA00023012"/>
    </source>
</evidence>
<dbReference type="Proteomes" id="UP000271256">
    <property type="component" value="Unassembled WGS sequence"/>
</dbReference>
<dbReference type="InterPro" id="IPR036890">
    <property type="entry name" value="HATPase_C_sf"/>
</dbReference>
<proteinExistence type="predicted"/>
<dbReference type="InterPro" id="IPR003594">
    <property type="entry name" value="HATPase_dom"/>
</dbReference>
<dbReference type="InterPro" id="IPR011712">
    <property type="entry name" value="Sig_transdc_His_kin_sub3_dim/P"/>
</dbReference>
<keyword evidence="9" id="KW-1185">Reference proteome</keyword>
<protein>
    <recommendedName>
        <fullName evidence="2">histidine kinase</fullName>
        <ecNumber evidence="2">2.7.13.3</ecNumber>
    </recommendedName>
</protein>
<keyword evidence="3" id="KW-0808">Transferase</keyword>
<evidence type="ECO:0000256" key="4">
    <source>
        <dbReference type="ARBA" id="ARBA00022777"/>
    </source>
</evidence>
<comment type="catalytic activity">
    <reaction evidence="1">
        <text>ATP + protein L-histidine = ADP + protein N-phospho-L-histidine.</text>
        <dbReference type="EC" id="2.7.13.3"/>
    </reaction>
</comment>
<dbReference type="RefSeq" id="WP_121450620.1">
    <property type="nucleotide sequence ID" value="NZ_RBWE01000001.1"/>
</dbReference>
<dbReference type="Pfam" id="PF05384">
    <property type="entry name" value="DegS"/>
    <property type="match status" value="1"/>
</dbReference>
<dbReference type="PANTHER" id="PTHR24421">
    <property type="entry name" value="NITRATE/NITRITE SENSOR PROTEIN NARX-RELATED"/>
    <property type="match status" value="1"/>
</dbReference>
<dbReference type="OrthoDB" id="9781904at2"/>
<dbReference type="SUPFAM" id="SSF55874">
    <property type="entry name" value="ATPase domain of HSP90 chaperone/DNA topoisomerase II/histidine kinase"/>
    <property type="match status" value="1"/>
</dbReference>
<gene>
    <name evidence="8" type="ORF">D7024_03935</name>
</gene>
<dbReference type="InterPro" id="IPR050482">
    <property type="entry name" value="Sensor_HK_TwoCompSys"/>
</dbReference>
<evidence type="ECO:0000256" key="6">
    <source>
        <dbReference type="SAM" id="Coils"/>
    </source>
</evidence>
<evidence type="ECO:0000256" key="3">
    <source>
        <dbReference type="ARBA" id="ARBA00022679"/>
    </source>
</evidence>